<proteinExistence type="predicted"/>
<dbReference type="Gene3D" id="1.20.1250.20">
    <property type="entry name" value="MFS general substrate transporter like domains"/>
    <property type="match status" value="2"/>
</dbReference>
<dbReference type="PROSITE" id="PS50850">
    <property type="entry name" value="MFS"/>
    <property type="match status" value="1"/>
</dbReference>
<keyword evidence="4 7" id="KW-1133">Transmembrane helix</keyword>
<dbReference type="SUPFAM" id="SSF103473">
    <property type="entry name" value="MFS general substrate transporter"/>
    <property type="match status" value="1"/>
</dbReference>
<feature type="transmembrane region" description="Helical" evidence="7">
    <location>
        <begin position="222"/>
        <end position="242"/>
    </location>
</feature>
<sequence length="508" mass="56507">MADITKLPDVEDGSKDHSLDRSRSITTDAKGDTVIVTEDGDSFTIDKNAERALLWKFDLRILPLLTMMYLFNSLDKANLGNAKTAGLEKDLGFAGTNKYNILLSIFFVPYVLTAPFLGMAGKIYGPSRVLPCMMFCFGSMTLLTITAYNWSGLMALRWFLGMAESAFFPLVIYYQTQFYRRGELARRLAIFYAASNIAYAFGGLLAFGMFQLHGGALPSWKYLFALEGGLTVCGAIIAFTFLPYSAQHAKFLTPAEKKLAFYRIQVDSSAVVEEKFNLREAAKILYQPTSWVILGIEVCLGIPLQSVSLFLPQIVGRLGYSTIKTNLYTVAPNVTGAVMLLILAYSSDYTRLRFPFIALGFFFTFCGFIIYAAIDVEHNLQVAYFACFMMTWGTSAPSVILDVWYNNNIADENRRVLLTSIGVPVANMMGVVSSNIFRTQDAPNYIPALATTAAFGGMGIVLTLCLGFWMVVDNQRRNSKQGVKLTARDVPTEQLKEGPKSEKFRWVL</sequence>
<keyword evidence="10" id="KW-1185">Reference proteome</keyword>
<organism evidence="9 10">
    <name type="scientific">Zasmidium cellare</name>
    <name type="common">Wine cellar mold</name>
    <name type="synonym">Racodium cellare</name>
    <dbReference type="NCBI Taxonomy" id="395010"/>
    <lineage>
        <taxon>Eukaryota</taxon>
        <taxon>Fungi</taxon>
        <taxon>Dikarya</taxon>
        <taxon>Ascomycota</taxon>
        <taxon>Pezizomycotina</taxon>
        <taxon>Dothideomycetes</taxon>
        <taxon>Dothideomycetidae</taxon>
        <taxon>Mycosphaerellales</taxon>
        <taxon>Mycosphaerellaceae</taxon>
        <taxon>Zasmidium</taxon>
    </lineage>
</organism>
<dbReference type="EMBL" id="JAXOVC010000009">
    <property type="protein sequence ID" value="KAK4497456.1"/>
    <property type="molecule type" value="Genomic_DNA"/>
</dbReference>
<feature type="domain" description="Major facilitator superfamily (MFS) profile" evidence="8">
    <location>
        <begin position="61"/>
        <end position="477"/>
    </location>
</feature>
<evidence type="ECO:0000256" key="4">
    <source>
        <dbReference type="ARBA" id="ARBA00022989"/>
    </source>
</evidence>
<feature type="transmembrane region" description="Helical" evidence="7">
    <location>
        <begin position="188"/>
        <end position="210"/>
    </location>
</feature>
<name>A0ABR0E8B3_ZASCE</name>
<reference evidence="9 10" key="1">
    <citation type="journal article" date="2023" name="G3 (Bethesda)">
        <title>A chromosome-level genome assembly of Zasmidium syzygii isolated from banana leaves.</title>
        <authorList>
            <person name="van Westerhoven A.C."/>
            <person name="Mehrabi R."/>
            <person name="Talebi R."/>
            <person name="Steentjes M.B.F."/>
            <person name="Corcolon B."/>
            <person name="Chong P.A."/>
            <person name="Kema G.H.J."/>
            <person name="Seidl M.F."/>
        </authorList>
    </citation>
    <scope>NUCLEOTIDE SEQUENCE [LARGE SCALE GENOMIC DNA]</scope>
    <source>
        <strain evidence="9 10">P124</strain>
    </source>
</reference>
<dbReference type="Proteomes" id="UP001305779">
    <property type="component" value="Unassembled WGS sequence"/>
</dbReference>
<feature type="transmembrane region" description="Helical" evidence="7">
    <location>
        <begin position="352"/>
        <end position="374"/>
    </location>
</feature>
<dbReference type="Pfam" id="PF07690">
    <property type="entry name" value="MFS_1"/>
    <property type="match status" value="1"/>
</dbReference>
<comment type="caution">
    <text evidence="9">The sequence shown here is derived from an EMBL/GenBank/DDBJ whole genome shotgun (WGS) entry which is preliminary data.</text>
</comment>
<feature type="transmembrane region" description="Helical" evidence="7">
    <location>
        <begin position="291"/>
        <end position="315"/>
    </location>
</feature>
<feature type="transmembrane region" description="Helical" evidence="7">
    <location>
        <begin position="380"/>
        <end position="404"/>
    </location>
</feature>
<evidence type="ECO:0000313" key="10">
    <source>
        <dbReference type="Proteomes" id="UP001305779"/>
    </source>
</evidence>
<evidence type="ECO:0000259" key="8">
    <source>
        <dbReference type="PROSITE" id="PS50850"/>
    </source>
</evidence>
<gene>
    <name evidence="9" type="ORF">PRZ48_011907</name>
</gene>
<dbReference type="InterPro" id="IPR036259">
    <property type="entry name" value="MFS_trans_sf"/>
</dbReference>
<feature type="transmembrane region" description="Helical" evidence="7">
    <location>
        <begin position="416"/>
        <end position="437"/>
    </location>
</feature>
<evidence type="ECO:0000256" key="7">
    <source>
        <dbReference type="SAM" id="Phobius"/>
    </source>
</evidence>
<dbReference type="InterPro" id="IPR020846">
    <property type="entry name" value="MFS_dom"/>
</dbReference>
<evidence type="ECO:0000256" key="5">
    <source>
        <dbReference type="ARBA" id="ARBA00023136"/>
    </source>
</evidence>
<feature type="transmembrane region" description="Helical" evidence="7">
    <location>
        <begin position="327"/>
        <end position="345"/>
    </location>
</feature>
<feature type="transmembrane region" description="Helical" evidence="7">
    <location>
        <begin position="449"/>
        <end position="472"/>
    </location>
</feature>
<evidence type="ECO:0000313" key="9">
    <source>
        <dbReference type="EMBL" id="KAK4497456.1"/>
    </source>
</evidence>
<dbReference type="InterPro" id="IPR011701">
    <property type="entry name" value="MFS"/>
</dbReference>
<accession>A0ABR0E8B3</accession>
<keyword evidence="2" id="KW-0813">Transport</keyword>
<feature type="region of interest" description="Disordered" evidence="6">
    <location>
        <begin position="1"/>
        <end position="21"/>
    </location>
</feature>
<feature type="transmembrane region" description="Helical" evidence="7">
    <location>
        <begin position="99"/>
        <end position="117"/>
    </location>
</feature>
<dbReference type="PANTHER" id="PTHR43791">
    <property type="entry name" value="PERMEASE-RELATED"/>
    <property type="match status" value="1"/>
</dbReference>
<keyword evidence="5 7" id="KW-0472">Membrane</keyword>
<evidence type="ECO:0000256" key="2">
    <source>
        <dbReference type="ARBA" id="ARBA00022448"/>
    </source>
</evidence>
<evidence type="ECO:0000256" key="6">
    <source>
        <dbReference type="SAM" id="MobiDB-lite"/>
    </source>
</evidence>
<feature type="transmembrane region" description="Helical" evidence="7">
    <location>
        <begin position="129"/>
        <end position="150"/>
    </location>
</feature>
<protein>
    <recommendedName>
        <fullName evidence="8">Major facilitator superfamily (MFS) profile domain-containing protein</fullName>
    </recommendedName>
</protein>
<evidence type="ECO:0000256" key="1">
    <source>
        <dbReference type="ARBA" id="ARBA00004141"/>
    </source>
</evidence>
<keyword evidence="3 7" id="KW-0812">Transmembrane</keyword>
<dbReference type="PANTHER" id="PTHR43791:SF50">
    <property type="entry name" value="TRANSPORTER, PUTATIVE (AFU_ORTHOLOGUE AFUA_2G00840)-RELATED"/>
    <property type="match status" value="1"/>
</dbReference>
<evidence type="ECO:0000256" key="3">
    <source>
        <dbReference type="ARBA" id="ARBA00022692"/>
    </source>
</evidence>
<comment type="subcellular location">
    <subcellularLocation>
        <location evidence="1">Membrane</location>
        <topology evidence="1">Multi-pass membrane protein</topology>
    </subcellularLocation>
</comment>